<dbReference type="AlphaFoldDB" id="A0A6A7B536"/>
<sequence>MDSHSTSNSKPAELLTLSKQVGEHNLLSVVRQLMKFESRTKQMCRFSQYLSTCLVCLYAKSEGLTERKEQSMVNELMKTEKLSSTRSICQRRKLEAQIISMVVASITIVSEQVLMNLFGKTFFSSKAAC</sequence>
<dbReference type="Proteomes" id="UP000799423">
    <property type="component" value="Unassembled WGS sequence"/>
</dbReference>
<accession>A0A6A7B536</accession>
<evidence type="ECO:0000313" key="2">
    <source>
        <dbReference type="Proteomes" id="UP000799423"/>
    </source>
</evidence>
<keyword evidence="2" id="KW-1185">Reference proteome</keyword>
<dbReference type="EMBL" id="MU006305">
    <property type="protein sequence ID" value="KAF2850631.1"/>
    <property type="molecule type" value="Genomic_DNA"/>
</dbReference>
<evidence type="ECO:0000313" key="1">
    <source>
        <dbReference type="EMBL" id="KAF2850631.1"/>
    </source>
</evidence>
<name>A0A6A7B536_9PLEO</name>
<proteinExistence type="predicted"/>
<gene>
    <name evidence="1" type="ORF">T440DRAFT_468212</name>
</gene>
<reference evidence="1" key="1">
    <citation type="submission" date="2020-01" db="EMBL/GenBank/DDBJ databases">
        <authorList>
            <consortium name="DOE Joint Genome Institute"/>
            <person name="Haridas S."/>
            <person name="Albert R."/>
            <person name="Binder M."/>
            <person name="Bloem J."/>
            <person name="Labutti K."/>
            <person name="Salamov A."/>
            <person name="Andreopoulos B."/>
            <person name="Baker S.E."/>
            <person name="Barry K."/>
            <person name="Bills G."/>
            <person name="Bluhm B.H."/>
            <person name="Cannon C."/>
            <person name="Castanera R."/>
            <person name="Culley D.E."/>
            <person name="Daum C."/>
            <person name="Ezra D."/>
            <person name="Gonzalez J.B."/>
            <person name="Henrissat B."/>
            <person name="Kuo A."/>
            <person name="Liang C."/>
            <person name="Lipzen A."/>
            <person name="Lutzoni F."/>
            <person name="Magnuson J."/>
            <person name="Mondo S."/>
            <person name="Nolan M."/>
            <person name="Ohm R."/>
            <person name="Pangilinan J."/>
            <person name="Park H.-J."/>
            <person name="Ramirez L."/>
            <person name="Alfaro M."/>
            <person name="Sun H."/>
            <person name="Tritt A."/>
            <person name="Yoshinaga Y."/>
            <person name="Zwiers L.-H."/>
            <person name="Turgeon B.G."/>
            <person name="Goodwin S.B."/>
            <person name="Spatafora J.W."/>
            <person name="Crous P.W."/>
            <person name="Grigoriev I.V."/>
        </authorList>
    </citation>
    <scope>NUCLEOTIDE SEQUENCE</scope>
    <source>
        <strain evidence="1">IPT5</strain>
    </source>
</reference>
<protein>
    <submittedName>
        <fullName evidence="1">Uncharacterized protein</fullName>
    </submittedName>
</protein>
<organism evidence="1 2">
    <name type="scientific">Plenodomus tracheiphilus IPT5</name>
    <dbReference type="NCBI Taxonomy" id="1408161"/>
    <lineage>
        <taxon>Eukaryota</taxon>
        <taxon>Fungi</taxon>
        <taxon>Dikarya</taxon>
        <taxon>Ascomycota</taxon>
        <taxon>Pezizomycotina</taxon>
        <taxon>Dothideomycetes</taxon>
        <taxon>Pleosporomycetidae</taxon>
        <taxon>Pleosporales</taxon>
        <taxon>Pleosporineae</taxon>
        <taxon>Leptosphaeriaceae</taxon>
        <taxon>Plenodomus</taxon>
    </lineage>
</organism>